<protein>
    <submittedName>
        <fullName evidence="2">Uncharacterized protein</fullName>
    </submittedName>
</protein>
<comment type="caution">
    <text evidence="2">The sequence shown here is derived from an EMBL/GenBank/DDBJ whole genome shotgun (WGS) entry which is preliminary data.</text>
</comment>
<keyword evidence="3" id="KW-1185">Reference proteome</keyword>
<dbReference type="EMBL" id="JAQQPM010000007">
    <property type="protein sequence ID" value="KAK2073916.1"/>
    <property type="molecule type" value="Genomic_DNA"/>
</dbReference>
<dbReference type="AlphaFoldDB" id="A0AAD9IA50"/>
<reference evidence="2" key="1">
    <citation type="journal article" date="2023" name="Mol. Plant Microbe Interact.">
        <title>Elucidating the Obligate Nature and Biological Capacity of an Invasive Fungal Corn Pathogen.</title>
        <authorList>
            <person name="MacCready J.S."/>
            <person name="Roggenkamp E.M."/>
            <person name="Gdanetz K."/>
            <person name="Chilvers M.I."/>
        </authorList>
    </citation>
    <scope>NUCLEOTIDE SEQUENCE</scope>
    <source>
        <strain evidence="2">PM02</strain>
    </source>
</reference>
<feature type="region of interest" description="Disordered" evidence="1">
    <location>
        <begin position="39"/>
        <end position="59"/>
    </location>
</feature>
<organism evidence="2 3">
    <name type="scientific">Phyllachora maydis</name>
    <dbReference type="NCBI Taxonomy" id="1825666"/>
    <lineage>
        <taxon>Eukaryota</taxon>
        <taxon>Fungi</taxon>
        <taxon>Dikarya</taxon>
        <taxon>Ascomycota</taxon>
        <taxon>Pezizomycotina</taxon>
        <taxon>Sordariomycetes</taxon>
        <taxon>Sordariomycetidae</taxon>
        <taxon>Phyllachorales</taxon>
        <taxon>Phyllachoraceae</taxon>
        <taxon>Phyllachora</taxon>
    </lineage>
</organism>
<dbReference type="Proteomes" id="UP001217918">
    <property type="component" value="Unassembled WGS sequence"/>
</dbReference>
<evidence type="ECO:0000313" key="3">
    <source>
        <dbReference type="Proteomes" id="UP001217918"/>
    </source>
</evidence>
<name>A0AAD9IA50_9PEZI</name>
<evidence type="ECO:0000256" key="1">
    <source>
        <dbReference type="SAM" id="MobiDB-lite"/>
    </source>
</evidence>
<gene>
    <name evidence="2" type="ORF">P8C59_008156</name>
</gene>
<sequence length="470" mass="50965">MGRRESQDIRSELRRLGPSYLGHGVSADCLVNAVALRRPSDTSSSDDGITKTDQARGQTIRCRVRPRAPGRKPFILQRTFEIDELRSTVPNESAIAAAPIPTDRRSRISAVSRRRSSVAFHRPGLPLAQENSGLNIHQNSPRGSDAVPIHLPFARLYLPALAALMLSGHIREGDVVDLPLPHPEVWGQTVSYVYTGQGDATEAVKQNIIMPPIFIDTFVDTSRPAFTSDLTADIFARPMTPAPAPFVYINGWSGTGKHAVAECLALLMGQHKALLIDVHQITKGGNPGHPDFDPAARSTDRLARMLSRPASLGKLAVLADCAPDTPAGRGAVRAYEAAAAQSGRMFVPVTLLRTEDGVGFCGFRAPEDAAGLRKPLLGRGPSRKDELCPAGLARDRLTLSIAPSLAHEAALMVLEHVSGLVVTRDIELCSAVTTPLECQEPEWKRLAEGQMAHARFKHIDYFVFEAESCR</sequence>
<proteinExistence type="predicted"/>
<accession>A0AAD9IA50</accession>
<evidence type="ECO:0000313" key="2">
    <source>
        <dbReference type="EMBL" id="KAK2073916.1"/>
    </source>
</evidence>